<accession>A0AAV1HQS4</accession>
<proteinExistence type="predicted"/>
<comment type="caution">
    <text evidence="1">The sequence shown here is derived from an EMBL/GenBank/DDBJ whole genome shotgun (WGS) entry which is preliminary data.</text>
</comment>
<sequence length="299" mass="33655">MDIALRDVLNKIFICITFHWTVRRLPTLQLVLQTYTGYPTNVEVCVITNEPERLSNVMRSRWNFTSVSVCGTRREMTHAFQLAWEHRDVMEVAYEKGDHSLYIYTEDDVELTWPALQAWAADESLLAPVGLHRGFVRVESAQWDGRLIANDQLHNVSLSMAGADVSIAPSLHGDARVTASHFVHLASSYQAMWVASRMQLAVWMRDPEWGAAQNGYTDNPSREDAAHNLYSLKTDHFQRQGLHGILSSLVVPYDRAAHRVLPVAGIAHLDTKESDCSLEAPRPAGTAHCTIYFDDLLVA</sequence>
<dbReference type="EMBL" id="CAUYUE010000001">
    <property type="protein sequence ID" value="CAK0733023.1"/>
    <property type="molecule type" value="Genomic_DNA"/>
</dbReference>
<evidence type="ECO:0000313" key="1">
    <source>
        <dbReference type="EMBL" id="CAK0733023.1"/>
    </source>
</evidence>
<gene>
    <name evidence="1" type="ORF">CVIRNUC_000215</name>
</gene>
<evidence type="ECO:0000313" key="2">
    <source>
        <dbReference type="Proteomes" id="UP001314263"/>
    </source>
</evidence>
<keyword evidence="2" id="KW-1185">Reference proteome</keyword>
<protein>
    <recommendedName>
        <fullName evidence="3">Glycosyltransferase family 2 protein</fullName>
    </recommendedName>
</protein>
<name>A0AAV1HQS4_9CHLO</name>
<evidence type="ECO:0008006" key="3">
    <source>
        <dbReference type="Google" id="ProtNLM"/>
    </source>
</evidence>
<organism evidence="1 2">
    <name type="scientific">Coccomyxa viridis</name>
    <dbReference type="NCBI Taxonomy" id="1274662"/>
    <lineage>
        <taxon>Eukaryota</taxon>
        <taxon>Viridiplantae</taxon>
        <taxon>Chlorophyta</taxon>
        <taxon>core chlorophytes</taxon>
        <taxon>Trebouxiophyceae</taxon>
        <taxon>Trebouxiophyceae incertae sedis</taxon>
        <taxon>Coccomyxaceae</taxon>
        <taxon>Coccomyxa</taxon>
    </lineage>
</organism>
<dbReference type="AlphaFoldDB" id="A0AAV1HQS4"/>
<dbReference type="Proteomes" id="UP001314263">
    <property type="component" value="Unassembled WGS sequence"/>
</dbReference>
<reference evidence="1 2" key="1">
    <citation type="submission" date="2023-10" db="EMBL/GenBank/DDBJ databases">
        <authorList>
            <person name="Maclean D."/>
            <person name="Macfadyen A."/>
        </authorList>
    </citation>
    <scope>NUCLEOTIDE SEQUENCE [LARGE SCALE GENOMIC DNA]</scope>
</reference>